<dbReference type="AlphaFoldDB" id="A0A6G1ETT5"/>
<sequence length="126" mass="13543">MAGQLSLTLPLSSRTTWYEICLASLSTELVVPRSIPTTFSHATYIAVPCGRPTRGTCICTAAVGFRPMYSYPLLAAPTSQRRASPKRACRTPSHQPGRAEKPTVESITAGAMDLGYDKPVGSIFSH</sequence>
<feature type="region of interest" description="Disordered" evidence="1">
    <location>
        <begin position="79"/>
        <end position="104"/>
    </location>
</feature>
<accession>A0A6G1ETT5</accession>
<organism evidence="2 3">
    <name type="scientific">Oryza meyeriana var. granulata</name>
    <dbReference type="NCBI Taxonomy" id="110450"/>
    <lineage>
        <taxon>Eukaryota</taxon>
        <taxon>Viridiplantae</taxon>
        <taxon>Streptophyta</taxon>
        <taxon>Embryophyta</taxon>
        <taxon>Tracheophyta</taxon>
        <taxon>Spermatophyta</taxon>
        <taxon>Magnoliopsida</taxon>
        <taxon>Liliopsida</taxon>
        <taxon>Poales</taxon>
        <taxon>Poaceae</taxon>
        <taxon>BOP clade</taxon>
        <taxon>Oryzoideae</taxon>
        <taxon>Oryzeae</taxon>
        <taxon>Oryzinae</taxon>
        <taxon>Oryza</taxon>
        <taxon>Oryza meyeriana</taxon>
    </lineage>
</organism>
<name>A0A6G1ETT5_9ORYZ</name>
<gene>
    <name evidence="2" type="ORF">E2562_037229</name>
</gene>
<keyword evidence="3" id="KW-1185">Reference proteome</keyword>
<evidence type="ECO:0000313" key="2">
    <source>
        <dbReference type="EMBL" id="KAF0928015.1"/>
    </source>
</evidence>
<dbReference type="EMBL" id="SPHZ02000003">
    <property type="protein sequence ID" value="KAF0928015.1"/>
    <property type="molecule type" value="Genomic_DNA"/>
</dbReference>
<evidence type="ECO:0000256" key="1">
    <source>
        <dbReference type="SAM" id="MobiDB-lite"/>
    </source>
</evidence>
<comment type="caution">
    <text evidence="2">The sequence shown here is derived from an EMBL/GenBank/DDBJ whole genome shotgun (WGS) entry which is preliminary data.</text>
</comment>
<reference evidence="2 3" key="1">
    <citation type="submission" date="2019-11" db="EMBL/GenBank/DDBJ databases">
        <title>Whole genome sequence of Oryza granulata.</title>
        <authorList>
            <person name="Li W."/>
        </authorList>
    </citation>
    <scope>NUCLEOTIDE SEQUENCE [LARGE SCALE GENOMIC DNA]</scope>
    <source>
        <strain evidence="3">cv. Menghai</strain>
        <tissue evidence="2">Leaf</tissue>
    </source>
</reference>
<dbReference type="Proteomes" id="UP000479710">
    <property type="component" value="Unassembled WGS sequence"/>
</dbReference>
<proteinExistence type="predicted"/>
<evidence type="ECO:0000313" key="3">
    <source>
        <dbReference type="Proteomes" id="UP000479710"/>
    </source>
</evidence>
<protein>
    <submittedName>
        <fullName evidence="2">Uncharacterized protein</fullName>
    </submittedName>
</protein>